<dbReference type="InterPro" id="IPR035952">
    <property type="entry name" value="Rhomboid-like_sf"/>
</dbReference>
<dbReference type="GO" id="GO:0006508">
    <property type="term" value="P:proteolysis"/>
    <property type="evidence" value="ECO:0007669"/>
    <property type="project" value="UniProtKB-KW"/>
</dbReference>
<keyword evidence="9" id="KW-0645">Protease</keyword>
<protein>
    <submittedName>
        <fullName evidence="9">Rhomboid family intramembrane serine protease</fullName>
        <ecNumber evidence="9">3.4.21.105</ecNumber>
    </submittedName>
</protein>
<dbReference type="PANTHER" id="PTHR43731:SF14">
    <property type="entry name" value="PRESENILIN-ASSOCIATED RHOMBOID-LIKE PROTEIN, MITOCHONDRIAL"/>
    <property type="match status" value="1"/>
</dbReference>
<feature type="transmembrane region" description="Helical" evidence="7">
    <location>
        <begin position="157"/>
        <end position="176"/>
    </location>
</feature>
<dbReference type="Gene3D" id="1.20.1540.10">
    <property type="entry name" value="Rhomboid-like"/>
    <property type="match status" value="1"/>
</dbReference>
<feature type="transmembrane region" description="Helical" evidence="7">
    <location>
        <begin position="70"/>
        <end position="90"/>
    </location>
</feature>
<evidence type="ECO:0000256" key="3">
    <source>
        <dbReference type="ARBA" id="ARBA00022692"/>
    </source>
</evidence>
<feature type="transmembrane region" description="Helical" evidence="7">
    <location>
        <begin position="236"/>
        <end position="254"/>
    </location>
</feature>
<comment type="caution">
    <text evidence="9">The sequence shown here is derived from an EMBL/GenBank/DDBJ whole genome shotgun (WGS) entry which is preliminary data.</text>
</comment>
<dbReference type="GO" id="GO:0008233">
    <property type="term" value="F:peptidase activity"/>
    <property type="evidence" value="ECO:0007669"/>
    <property type="project" value="UniProtKB-KW"/>
</dbReference>
<dbReference type="SUPFAM" id="SSF57845">
    <property type="entry name" value="B-box zinc-binding domain"/>
    <property type="match status" value="1"/>
</dbReference>
<reference evidence="10" key="1">
    <citation type="journal article" date="2019" name="Int. J. Syst. Evol. Microbiol.">
        <title>The Global Catalogue of Microorganisms (GCM) 10K type strain sequencing project: providing services to taxonomists for standard genome sequencing and annotation.</title>
        <authorList>
            <consortium name="The Broad Institute Genomics Platform"/>
            <consortium name="The Broad Institute Genome Sequencing Center for Infectious Disease"/>
            <person name="Wu L."/>
            <person name="Ma J."/>
        </authorList>
    </citation>
    <scope>NUCLEOTIDE SEQUENCE [LARGE SCALE GENOMIC DNA]</scope>
    <source>
        <strain evidence="10">CCUG 36956</strain>
    </source>
</reference>
<evidence type="ECO:0000256" key="2">
    <source>
        <dbReference type="ARBA" id="ARBA00009045"/>
    </source>
</evidence>
<comment type="similarity">
    <text evidence="2">Belongs to the peptidase S54 family.</text>
</comment>
<comment type="subcellular location">
    <subcellularLocation>
        <location evidence="1">Membrane</location>
        <topology evidence="1">Multi-pass membrane protein</topology>
    </subcellularLocation>
</comment>
<organism evidence="9 10">
    <name type="scientific">Nocardia lasii</name>
    <dbReference type="NCBI Taxonomy" id="1616107"/>
    <lineage>
        <taxon>Bacteria</taxon>
        <taxon>Bacillati</taxon>
        <taxon>Actinomycetota</taxon>
        <taxon>Actinomycetes</taxon>
        <taxon>Mycobacteriales</taxon>
        <taxon>Nocardiaceae</taxon>
        <taxon>Nocardia</taxon>
    </lineage>
</organism>
<sequence length="326" mass="33736">MSTSPVSTCVRHPDRATGLACTRCGRPACPECLRPAAVGQHCVDCVRQGQQDVRPVRTVGGGRAGTGVPLVTYGLIAVNVLVYVITAAQAGSPMDNYRGSSVFREFVLVPLLVADGQWWRLLGSGFLHYGAIHLLVNMFALYIVGRDLEQALGRVRYSCVYLISLLGGSAAVMLLSDSITQTAGASGAVYGLFGAVTVTLIRLRRSPTPMLVVIGVNVLISFSLPGISLWGHLGGLAAGTLSALGILFVPGWLGARDQRAGQRIGWVALGAVALACLAVIVAAVFWIRSQPPFTAPMVITNAATSAVDGSGVVASGVAPAALAGSV</sequence>
<keyword evidence="4 9" id="KW-0378">Hydrolase</keyword>
<dbReference type="Pfam" id="PF01694">
    <property type="entry name" value="Rhomboid"/>
    <property type="match status" value="1"/>
</dbReference>
<name>A0ABW1JTE5_9NOCA</name>
<dbReference type="PANTHER" id="PTHR43731">
    <property type="entry name" value="RHOMBOID PROTEASE"/>
    <property type="match status" value="1"/>
</dbReference>
<feature type="transmembrane region" description="Helical" evidence="7">
    <location>
        <begin position="126"/>
        <end position="145"/>
    </location>
</feature>
<dbReference type="EMBL" id="JBHSQN010000010">
    <property type="protein sequence ID" value="MFC6012360.1"/>
    <property type="molecule type" value="Genomic_DNA"/>
</dbReference>
<evidence type="ECO:0000256" key="5">
    <source>
        <dbReference type="ARBA" id="ARBA00022989"/>
    </source>
</evidence>
<dbReference type="EC" id="3.4.21.105" evidence="9"/>
<keyword evidence="5 7" id="KW-1133">Transmembrane helix</keyword>
<evidence type="ECO:0000313" key="10">
    <source>
        <dbReference type="Proteomes" id="UP001596223"/>
    </source>
</evidence>
<dbReference type="RefSeq" id="WP_378605786.1">
    <property type="nucleotide sequence ID" value="NZ_JBHSQN010000010.1"/>
</dbReference>
<accession>A0ABW1JTE5</accession>
<evidence type="ECO:0000256" key="6">
    <source>
        <dbReference type="ARBA" id="ARBA00023136"/>
    </source>
</evidence>
<feature type="transmembrane region" description="Helical" evidence="7">
    <location>
        <begin position="210"/>
        <end position="230"/>
    </location>
</feature>
<proteinExistence type="inferred from homology"/>
<evidence type="ECO:0000256" key="1">
    <source>
        <dbReference type="ARBA" id="ARBA00004141"/>
    </source>
</evidence>
<feature type="domain" description="Peptidase S54 rhomboid" evidence="8">
    <location>
        <begin position="116"/>
        <end position="244"/>
    </location>
</feature>
<keyword evidence="3 7" id="KW-0812">Transmembrane</keyword>
<evidence type="ECO:0000256" key="7">
    <source>
        <dbReference type="SAM" id="Phobius"/>
    </source>
</evidence>
<gene>
    <name evidence="9" type="ORF">ACFP3H_14970</name>
</gene>
<dbReference type="Proteomes" id="UP001596223">
    <property type="component" value="Unassembled WGS sequence"/>
</dbReference>
<evidence type="ECO:0000256" key="4">
    <source>
        <dbReference type="ARBA" id="ARBA00022801"/>
    </source>
</evidence>
<feature type="transmembrane region" description="Helical" evidence="7">
    <location>
        <begin position="266"/>
        <end position="287"/>
    </location>
</feature>
<dbReference type="CDD" id="cd19756">
    <property type="entry name" value="Bbox2"/>
    <property type="match status" value="1"/>
</dbReference>
<evidence type="ECO:0000313" key="9">
    <source>
        <dbReference type="EMBL" id="MFC6012360.1"/>
    </source>
</evidence>
<dbReference type="InterPro" id="IPR022764">
    <property type="entry name" value="Peptidase_S54_rhomboid_dom"/>
</dbReference>
<keyword evidence="10" id="KW-1185">Reference proteome</keyword>
<evidence type="ECO:0000259" key="8">
    <source>
        <dbReference type="Pfam" id="PF01694"/>
    </source>
</evidence>
<feature type="transmembrane region" description="Helical" evidence="7">
    <location>
        <begin position="182"/>
        <end position="203"/>
    </location>
</feature>
<dbReference type="SUPFAM" id="SSF144091">
    <property type="entry name" value="Rhomboid-like"/>
    <property type="match status" value="1"/>
</dbReference>
<dbReference type="InterPro" id="IPR050925">
    <property type="entry name" value="Rhomboid_protease_S54"/>
</dbReference>
<keyword evidence="6 7" id="KW-0472">Membrane</keyword>